<dbReference type="Proteomes" id="UP001207468">
    <property type="component" value="Unassembled WGS sequence"/>
</dbReference>
<organism evidence="1 2">
    <name type="scientific">Russula earlei</name>
    <dbReference type="NCBI Taxonomy" id="71964"/>
    <lineage>
        <taxon>Eukaryota</taxon>
        <taxon>Fungi</taxon>
        <taxon>Dikarya</taxon>
        <taxon>Basidiomycota</taxon>
        <taxon>Agaricomycotina</taxon>
        <taxon>Agaricomycetes</taxon>
        <taxon>Russulales</taxon>
        <taxon>Russulaceae</taxon>
        <taxon>Russula</taxon>
    </lineage>
</organism>
<reference evidence="1" key="1">
    <citation type="submission" date="2021-03" db="EMBL/GenBank/DDBJ databases">
        <title>Evolutionary priming and transition to the ectomycorrhizal habit in an iconic lineage of mushroom-forming fungi: is preadaptation a requirement?</title>
        <authorList>
            <consortium name="DOE Joint Genome Institute"/>
            <person name="Looney B.P."/>
            <person name="Miyauchi S."/>
            <person name="Morin E."/>
            <person name="Drula E."/>
            <person name="Courty P.E."/>
            <person name="Chicoki N."/>
            <person name="Fauchery L."/>
            <person name="Kohler A."/>
            <person name="Kuo A."/>
            <person name="LaButti K."/>
            <person name="Pangilinan J."/>
            <person name="Lipzen A."/>
            <person name="Riley R."/>
            <person name="Andreopoulos W."/>
            <person name="He G."/>
            <person name="Johnson J."/>
            <person name="Barry K.W."/>
            <person name="Grigoriev I.V."/>
            <person name="Nagy L."/>
            <person name="Hibbett D."/>
            <person name="Henrissat B."/>
            <person name="Matheny P.B."/>
            <person name="Labbe J."/>
            <person name="Martin A.F."/>
        </authorList>
    </citation>
    <scope>NUCLEOTIDE SEQUENCE</scope>
    <source>
        <strain evidence="1">BPL698</strain>
    </source>
</reference>
<sequence>MVPVRSLARQYHNLRRFDILYFGRDEFSCQVFEKLYSATDVWQSLLIATQPDQMIGRKRNVLSVSPLKTLGNDLNVPVTTIPHVRSELEAWKPPSPFYPLAGEPPFNHLLLTASFGRILPSSLLSLFRLAHTLNVHPSALPAYRGPAPIQRAILNGERDTAVCVIEMKRRGGIDAGDVLGRVPISIPPGTGYSPLRDTLAQKGGDLLVSVLRSVLSGTETRVPQSSVTPATPRAPFITPVDSQPDFARETAEDVVRRHLALSHHKPLTTYLPASTRTVQIHDPSVFPYSTVGVRTVVGSRPGSAAYHKPLRSVLVRCAQESVLRVPTLKSEFRSLMPAKSWWDGIQPNWKDSHGCILFTNPPADHCV</sequence>
<gene>
    <name evidence="1" type="ORF">F5148DRAFT_976961</name>
</gene>
<proteinExistence type="predicted"/>
<keyword evidence="2" id="KW-1185">Reference proteome</keyword>
<comment type="caution">
    <text evidence="1">The sequence shown here is derived from an EMBL/GenBank/DDBJ whole genome shotgun (WGS) entry which is preliminary data.</text>
</comment>
<evidence type="ECO:0000313" key="2">
    <source>
        <dbReference type="Proteomes" id="UP001207468"/>
    </source>
</evidence>
<dbReference type="EMBL" id="JAGFNK010000045">
    <property type="protein sequence ID" value="KAI9510312.1"/>
    <property type="molecule type" value="Genomic_DNA"/>
</dbReference>
<name>A0ACC0UGU2_9AGAM</name>
<protein>
    <submittedName>
        <fullName evidence="1">Formyltransferase</fullName>
    </submittedName>
</protein>
<accession>A0ACC0UGU2</accession>
<evidence type="ECO:0000313" key="1">
    <source>
        <dbReference type="EMBL" id="KAI9510312.1"/>
    </source>
</evidence>